<dbReference type="GO" id="GO:0005524">
    <property type="term" value="F:ATP binding"/>
    <property type="evidence" value="ECO:0007669"/>
    <property type="project" value="UniProtKB-KW"/>
</dbReference>
<reference evidence="6" key="2">
    <citation type="submission" date="2022-08" db="EMBL/GenBank/DDBJ databases">
        <authorList>
            <person name="Iruegas-Bocardo F."/>
            <person name="Weisberg A.J."/>
            <person name="Riutta E.R."/>
            <person name="Kilday K."/>
            <person name="Bonkowski J.C."/>
            <person name="Creswell T."/>
            <person name="Daughtrey M.L."/>
            <person name="Rane K."/>
            <person name="Grunwald N.J."/>
            <person name="Chang J.H."/>
            <person name="Putnam M.L."/>
        </authorList>
    </citation>
    <scope>NUCLEOTIDE SEQUENCE</scope>
    <source>
        <strain evidence="6">22-338</strain>
    </source>
</reference>
<evidence type="ECO:0000256" key="3">
    <source>
        <dbReference type="ARBA" id="ARBA00022777"/>
    </source>
</evidence>
<dbReference type="SUPFAM" id="SSF56112">
    <property type="entry name" value="Protein kinase-like (PK-like)"/>
    <property type="match status" value="1"/>
</dbReference>
<evidence type="ECO:0000313" key="6">
    <source>
        <dbReference type="EMBL" id="MDC8640511.1"/>
    </source>
</evidence>
<evidence type="ECO:0000256" key="2">
    <source>
        <dbReference type="ARBA" id="ARBA00022741"/>
    </source>
</evidence>
<organism evidence="6 7">
    <name type="scientific">Xanthomonas hortorum pv. hederae</name>
    <dbReference type="NCBI Taxonomy" id="453603"/>
    <lineage>
        <taxon>Bacteria</taxon>
        <taxon>Pseudomonadati</taxon>
        <taxon>Pseudomonadota</taxon>
        <taxon>Gammaproteobacteria</taxon>
        <taxon>Lysobacterales</taxon>
        <taxon>Lysobacteraceae</taxon>
        <taxon>Xanthomonas</taxon>
    </lineage>
</organism>
<dbReference type="PANTHER" id="PTHR43289">
    <property type="entry name" value="MITOGEN-ACTIVATED PROTEIN KINASE KINASE KINASE 20-RELATED"/>
    <property type="match status" value="1"/>
</dbReference>
<dbReference type="Pfam" id="PF00069">
    <property type="entry name" value="Pkinase"/>
    <property type="match status" value="1"/>
</dbReference>
<comment type="caution">
    <text evidence="6">The sequence shown here is derived from an EMBL/GenBank/DDBJ whole genome shotgun (WGS) entry which is preliminary data.</text>
</comment>
<dbReference type="PROSITE" id="PS00108">
    <property type="entry name" value="PROTEIN_KINASE_ST"/>
    <property type="match status" value="1"/>
</dbReference>
<evidence type="ECO:0000256" key="4">
    <source>
        <dbReference type="ARBA" id="ARBA00022840"/>
    </source>
</evidence>
<dbReference type="GO" id="GO:0004674">
    <property type="term" value="F:protein serine/threonine kinase activity"/>
    <property type="evidence" value="ECO:0007669"/>
    <property type="project" value="UniProtKB-KW"/>
</dbReference>
<keyword evidence="6" id="KW-0723">Serine/threonine-protein kinase</keyword>
<proteinExistence type="predicted"/>
<feature type="domain" description="Protein kinase" evidence="5">
    <location>
        <begin position="11"/>
        <end position="209"/>
    </location>
</feature>
<dbReference type="Proteomes" id="UP001140230">
    <property type="component" value="Unassembled WGS sequence"/>
</dbReference>
<dbReference type="InterPro" id="IPR000719">
    <property type="entry name" value="Prot_kinase_dom"/>
</dbReference>
<dbReference type="EMBL" id="JANWTP010000132">
    <property type="protein sequence ID" value="MDC8640511.1"/>
    <property type="molecule type" value="Genomic_DNA"/>
</dbReference>
<accession>A0A9X4H9U1</accession>
<evidence type="ECO:0000259" key="5">
    <source>
        <dbReference type="PROSITE" id="PS50011"/>
    </source>
</evidence>
<dbReference type="CDD" id="cd14014">
    <property type="entry name" value="STKc_PknB_like"/>
    <property type="match status" value="1"/>
</dbReference>
<sequence>MNPQDIVSGRYRIERHIGRGGMQDVYLAHDILLESNIALKTPQLGQPDKRFKSSAKIAARVNHHNVAKTLDYIEENGRLFLIEELVDGDNLENKLKTFGAIDPHLAARIFLHVSKGVAASHHAGVVHRDLKPSNIIVEHGVNLHELKITDFGIATLTEEVFDEAAREGDITRSTSGTIRGALPYMAPEMMFRQPGNTQAPQSTFGRSAP</sequence>
<name>A0A9X4H9U1_9XANT</name>
<dbReference type="PROSITE" id="PS50011">
    <property type="entry name" value="PROTEIN_KINASE_DOM"/>
    <property type="match status" value="1"/>
</dbReference>
<gene>
    <name evidence="6" type="ORF">NY667_22620</name>
</gene>
<keyword evidence="4" id="KW-0067">ATP-binding</keyword>
<keyword evidence="1" id="KW-0808">Transferase</keyword>
<reference evidence="6" key="1">
    <citation type="journal article" date="2022" name="Phytopathology">
        <title>Whole genome sequencing-based tracing of a 2022 introduction and outbreak of Xanthomonas hortorum pv. pelargonii.</title>
        <authorList>
            <person name="Iruegas Bocardo F."/>
            <person name="Weisberg A.J."/>
            <person name="Riutta E.R."/>
            <person name="Kilday K.B."/>
            <person name="Bonkowski J.C."/>
            <person name="Creswell T.C."/>
            <person name="Daughtrey M."/>
            <person name="Rane K.K."/>
            <person name="Grunwald N.J."/>
            <person name="Chang J.H."/>
            <person name="Putnam M."/>
        </authorList>
    </citation>
    <scope>NUCLEOTIDE SEQUENCE</scope>
    <source>
        <strain evidence="6">22-338</strain>
    </source>
</reference>
<dbReference type="PANTHER" id="PTHR43289:SF6">
    <property type="entry name" value="SERINE_THREONINE-PROTEIN KINASE NEKL-3"/>
    <property type="match status" value="1"/>
</dbReference>
<dbReference type="RefSeq" id="WP_211317362.1">
    <property type="nucleotide sequence ID" value="NZ_CP168178.1"/>
</dbReference>
<evidence type="ECO:0000256" key="1">
    <source>
        <dbReference type="ARBA" id="ARBA00022679"/>
    </source>
</evidence>
<dbReference type="InterPro" id="IPR008271">
    <property type="entry name" value="Ser/Thr_kinase_AS"/>
</dbReference>
<protein>
    <submittedName>
        <fullName evidence="6">Serine/threonine protein kinase</fullName>
    </submittedName>
</protein>
<evidence type="ECO:0000313" key="7">
    <source>
        <dbReference type="Proteomes" id="UP001140230"/>
    </source>
</evidence>
<dbReference type="Gene3D" id="1.10.510.10">
    <property type="entry name" value="Transferase(Phosphotransferase) domain 1"/>
    <property type="match status" value="1"/>
</dbReference>
<dbReference type="InterPro" id="IPR011009">
    <property type="entry name" value="Kinase-like_dom_sf"/>
</dbReference>
<dbReference type="AlphaFoldDB" id="A0A9X4H9U1"/>
<keyword evidence="3 6" id="KW-0418">Kinase</keyword>
<dbReference type="SMART" id="SM00220">
    <property type="entry name" value="S_TKc"/>
    <property type="match status" value="1"/>
</dbReference>
<keyword evidence="2" id="KW-0547">Nucleotide-binding</keyword>